<comment type="caution">
    <text evidence="1">The sequence shown here is derived from an EMBL/GenBank/DDBJ whole genome shotgun (WGS) entry which is preliminary data.</text>
</comment>
<proteinExistence type="predicted"/>
<reference evidence="1" key="1">
    <citation type="submission" date="2018-11" db="EMBL/GenBank/DDBJ databases">
        <authorList>
            <person name="Alioto T."/>
            <person name="Alioto T."/>
        </authorList>
    </citation>
    <scope>NUCLEOTIDE SEQUENCE</scope>
</reference>
<dbReference type="AlphaFoldDB" id="A0A8B6BKS2"/>
<dbReference type="OrthoDB" id="10070324at2759"/>
<evidence type="ECO:0000313" key="1">
    <source>
        <dbReference type="EMBL" id="VDH92036.1"/>
    </source>
</evidence>
<sequence>MARENSPKMLQHYKEQKHIEILQKKKDEAISKQQRKNDEIIKTKGDIDTYGGQWVLKKDMERALENLSMSQKVDAVKGQIKYQKVVLKKNPEDKNLLKFSVEGNKFTLNQLLLNWRRLANLTISCVTFSEDTASVADSACRTVTNET</sequence>
<keyword evidence="2" id="KW-1185">Reference proteome</keyword>
<evidence type="ECO:0000313" key="2">
    <source>
        <dbReference type="Proteomes" id="UP000596742"/>
    </source>
</evidence>
<dbReference type="EMBL" id="UYJE01000298">
    <property type="protein sequence ID" value="VDH92036.1"/>
    <property type="molecule type" value="Genomic_DNA"/>
</dbReference>
<organism evidence="1 2">
    <name type="scientific">Mytilus galloprovincialis</name>
    <name type="common">Mediterranean mussel</name>
    <dbReference type="NCBI Taxonomy" id="29158"/>
    <lineage>
        <taxon>Eukaryota</taxon>
        <taxon>Metazoa</taxon>
        <taxon>Spiralia</taxon>
        <taxon>Lophotrochozoa</taxon>
        <taxon>Mollusca</taxon>
        <taxon>Bivalvia</taxon>
        <taxon>Autobranchia</taxon>
        <taxon>Pteriomorphia</taxon>
        <taxon>Mytilida</taxon>
        <taxon>Mytiloidea</taxon>
        <taxon>Mytilidae</taxon>
        <taxon>Mytilinae</taxon>
        <taxon>Mytilus</taxon>
    </lineage>
</organism>
<name>A0A8B6BKS2_MYTGA</name>
<protein>
    <submittedName>
        <fullName evidence="1">Uncharacterized protein</fullName>
    </submittedName>
</protein>
<dbReference type="Proteomes" id="UP000596742">
    <property type="component" value="Unassembled WGS sequence"/>
</dbReference>
<gene>
    <name evidence="1" type="ORF">MGAL_10B023897</name>
</gene>
<accession>A0A8B6BKS2</accession>